<dbReference type="PANTHER" id="PTHR21180:SF32">
    <property type="entry name" value="ENDONUCLEASE_EXONUCLEASE_PHOSPHATASE FAMILY DOMAIN-CONTAINING PROTEIN 1"/>
    <property type="match status" value="1"/>
</dbReference>
<dbReference type="EMBL" id="JAKRYL010000006">
    <property type="protein sequence ID" value="MCL7746878.1"/>
    <property type="molecule type" value="Genomic_DNA"/>
</dbReference>
<evidence type="ECO:0000313" key="2">
    <source>
        <dbReference type="EMBL" id="MCL7746878.1"/>
    </source>
</evidence>
<dbReference type="Proteomes" id="UP001139150">
    <property type="component" value="Unassembled WGS sequence"/>
</dbReference>
<sequence>MLKKIASLKKAGAISAFLLIVSLVLFLHFSNPKEEEVVFDWNEYQKEFTQGEQLPVSTESKTSLVVDVKGAIRSPGVYELEGGARIVDAIEIAGGFREDADQLKLNLAQLLHDEMLIYVPIEGEEGITELISLGAGESDGKISINQATVTDLEQLPGIGPAKAAAIITYRDEHGPFKGVEDLLQVSGIGPKSIEKLQEHLIFR</sequence>
<reference evidence="2" key="1">
    <citation type="submission" date="2022-02" db="EMBL/GenBank/DDBJ databases">
        <title>Halalkalibacter sp. nov. isolated from Lonar Lake, India.</title>
        <authorList>
            <person name="Joshi A."/>
            <person name="Thite S."/>
            <person name="Lodha T."/>
        </authorList>
    </citation>
    <scope>NUCLEOTIDE SEQUENCE</scope>
    <source>
        <strain evidence="2">MEB205</strain>
    </source>
</reference>
<proteinExistence type="predicted"/>
<dbReference type="InterPro" id="IPR051675">
    <property type="entry name" value="Endo/Exo/Phosphatase_dom_1"/>
</dbReference>
<dbReference type="GO" id="GO:0015627">
    <property type="term" value="C:type II protein secretion system complex"/>
    <property type="evidence" value="ECO:0007669"/>
    <property type="project" value="TreeGrafter"/>
</dbReference>
<dbReference type="NCBIfam" id="TIGR00426">
    <property type="entry name" value="competence protein ComEA helix-hairpin-helix repeat region"/>
    <property type="match status" value="1"/>
</dbReference>
<dbReference type="GO" id="GO:0003677">
    <property type="term" value="F:DNA binding"/>
    <property type="evidence" value="ECO:0007669"/>
    <property type="project" value="InterPro"/>
</dbReference>
<comment type="caution">
    <text evidence="2">The sequence shown here is derived from an EMBL/GenBank/DDBJ whole genome shotgun (WGS) entry which is preliminary data.</text>
</comment>
<dbReference type="SMART" id="SM00278">
    <property type="entry name" value="HhH1"/>
    <property type="match status" value="2"/>
</dbReference>
<dbReference type="Gene3D" id="3.10.20.600">
    <property type="match status" value="1"/>
</dbReference>
<feature type="domain" description="Helix-hairpin-helix DNA-binding motif class 1" evidence="1">
    <location>
        <begin position="180"/>
        <end position="199"/>
    </location>
</feature>
<protein>
    <submittedName>
        <fullName evidence="2">Helix-hairpin-helix domain-containing protein</fullName>
    </submittedName>
</protein>
<dbReference type="InterPro" id="IPR003583">
    <property type="entry name" value="Hlx-hairpin-Hlx_DNA-bd_motif"/>
</dbReference>
<dbReference type="RefSeq" id="WP_250095795.1">
    <property type="nucleotide sequence ID" value="NZ_JAKRYL010000006.1"/>
</dbReference>
<evidence type="ECO:0000259" key="1">
    <source>
        <dbReference type="SMART" id="SM00278"/>
    </source>
</evidence>
<dbReference type="AlphaFoldDB" id="A0A9X2CNP2"/>
<accession>A0A9X2CNP2</accession>
<dbReference type="GO" id="GO:0006281">
    <property type="term" value="P:DNA repair"/>
    <property type="evidence" value="ECO:0007669"/>
    <property type="project" value="InterPro"/>
</dbReference>
<name>A0A9X2CNP2_9BACI</name>
<dbReference type="InterPro" id="IPR010994">
    <property type="entry name" value="RuvA_2-like"/>
</dbReference>
<feature type="domain" description="Helix-hairpin-helix DNA-binding motif class 1" evidence="1">
    <location>
        <begin position="150"/>
        <end position="169"/>
    </location>
</feature>
<dbReference type="Gene3D" id="1.10.150.280">
    <property type="entry name" value="AF1531-like domain"/>
    <property type="match status" value="1"/>
</dbReference>
<dbReference type="Pfam" id="PF12836">
    <property type="entry name" value="HHH_3"/>
    <property type="match status" value="1"/>
</dbReference>
<dbReference type="InterPro" id="IPR019554">
    <property type="entry name" value="Soluble_ligand-bd"/>
</dbReference>
<keyword evidence="3" id="KW-1185">Reference proteome</keyword>
<gene>
    <name evidence="2" type="ORF">MF646_07050</name>
</gene>
<organism evidence="2 3">
    <name type="scientific">Halalkalibacter alkaliphilus</name>
    <dbReference type="NCBI Taxonomy" id="2917993"/>
    <lineage>
        <taxon>Bacteria</taxon>
        <taxon>Bacillati</taxon>
        <taxon>Bacillota</taxon>
        <taxon>Bacilli</taxon>
        <taxon>Bacillales</taxon>
        <taxon>Bacillaceae</taxon>
        <taxon>Halalkalibacter</taxon>
    </lineage>
</organism>
<dbReference type="SUPFAM" id="SSF47781">
    <property type="entry name" value="RuvA domain 2-like"/>
    <property type="match status" value="1"/>
</dbReference>
<dbReference type="InterPro" id="IPR004509">
    <property type="entry name" value="Competence_ComEA_HhH"/>
</dbReference>
<dbReference type="PANTHER" id="PTHR21180">
    <property type="entry name" value="ENDONUCLEASE/EXONUCLEASE/PHOSPHATASE FAMILY DOMAIN-CONTAINING PROTEIN 1"/>
    <property type="match status" value="1"/>
</dbReference>
<dbReference type="Pfam" id="PF10531">
    <property type="entry name" value="SLBB"/>
    <property type="match status" value="1"/>
</dbReference>
<evidence type="ECO:0000313" key="3">
    <source>
        <dbReference type="Proteomes" id="UP001139150"/>
    </source>
</evidence>
<dbReference type="GO" id="GO:0015628">
    <property type="term" value="P:protein secretion by the type II secretion system"/>
    <property type="evidence" value="ECO:0007669"/>
    <property type="project" value="TreeGrafter"/>
</dbReference>